<evidence type="ECO:0000313" key="4">
    <source>
        <dbReference type="Proteomes" id="UP000184390"/>
    </source>
</evidence>
<reference evidence="3 4" key="1">
    <citation type="submission" date="2016-11" db="EMBL/GenBank/DDBJ databases">
        <authorList>
            <person name="Varghese N."/>
            <person name="Submissions S."/>
        </authorList>
    </citation>
    <scope>NUCLEOTIDE SEQUENCE [LARGE SCALE GENOMIC DNA]</scope>
    <source>
        <strain evidence="3 4">PA</strain>
    </source>
</reference>
<dbReference type="Proteomes" id="UP000184390">
    <property type="component" value="Unassembled WGS sequence"/>
</dbReference>
<keyword evidence="2" id="KW-0472">Membrane</keyword>
<evidence type="ECO:0000256" key="2">
    <source>
        <dbReference type="SAM" id="Phobius"/>
    </source>
</evidence>
<feature type="region of interest" description="Disordered" evidence="1">
    <location>
        <begin position="1"/>
        <end position="25"/>
    </location>
</feature>
<gene>
    <name evidence="3" type="ORF">SAMN05216246_103238</name>
</gene>
<evidence type="ECO:0000313" key="3">
    <source>
        <dbReference type="EMBL" id="SHI64878.1"/>
    </source>
</evidence>
<accession>A0ABY1I5Z0</accession>
<sequence>MCTERPVGGPGSGRGQGEEAGGGAPIWSKGLFVGRRVEWGVVILIVCVLAAASFIHYLKYGREDEPAVPETICDGLLNVEEISRLAHGPVGSEEYHKLGNGDELCTAKRPLEPGNKHGSPPWPVYL</sequence>
<feature type="transmembrane region" description="Helical" evidence="2">
    <location>
        <begin position="39"/>
        <end position="58"/>
    </location>
</feature>
<evidence type="ECO:0000256" key="1">
    <source>
        <dbReference type="SAM" id="MobiDB-lite"/>
    </source>
</evidence>
<proteinExistence type="predicted"/>
<protein>
    <submittedName>
        <fullName evidence="3">Uncharacterized protein</fullName>
    </submittedName>
</protein>
<keyword evidence="4" id="KW-1185">Reference proteome</keyword>
<keyword evidence="2" id="KW-0812">Transmembrane</keyword>
<organism evidence="3 4">
    <name type="scientific">Actinomyces denticolens</name>
    <dbReference type="NCBI Taxonomy" id="52767"/>
    <lineage>
        <taxon>Bacteria</taxon>
        <taxon>Bacillati</taxon>
        <taxon>Actinomycetota</taxon>
        <taxon>Actinomycetes</taxon>
        <taxon>Actinomycetales</taxon>
        <taxon>Actinomycetaceae</taxon>
        <taxon>Actinomyces</taxon>
    </lineage>
</organism>
<dbReference type="EMBL" id="FQYL01000003">
    <property type="protein sequence ID" value="SHI64878.1"/>
    <property type="molecule type" value="Genomic_DNA"/>
</dbReference>
<keyword evidence="2" id="KW-1133">Transmembrane helix</keyword>
<comment type="caution">
    <text evidence="3">The sequence shown here is derived from an EMBL/GenBank/DDBJ whole genome shotgun (WGS) entry which is preliminary data.</text>
</comment>
<feature type="compositionally biased region" description="Gly residues" evidence="1">
    <location>
        <begin position="8"/>
        <end position="24"/>
    </location>
</feature>
<name>A0ABY1I5Z0_9ACTO</name>